<evidence type="ECO:0000313" key="10">
    <source>
        <dbReference type="EMBL" id="EKN69985.1"/>
    </source>
</evidence>
<evidence type="ECO:0000256" key="1">
    <source>
        <dbReference type="ARBA" id="ARBA00004651"/>
    </source>
</evidence>
<dbReference type="eggNOG" id="COG1114">
    <property type="taxonomic scope" value="Bacteria"/>
</dbReference>
<feature type="transmembrane region" description="Helical" evidence="9">
    <location>
        <begin position="253"/>
        <end position="276"/>
    </location>
</feature>
<feature type="transmembrane region" description="Helical" evidence="9">
    <location>
        <begin position="402"/>
        <end position="421"/>
    </location>
</feature>
<dbReference type="Pfam" id="PF05525">
    <property type="entry name" value="Branch_AA_trans"/>
    <property type="match status" value="1"/>
</dbReference>
<dbReference type="NCBIfam" id="TIGR00796">
    <property type="entry name" value="livcs"/>
    <property type="match status" value="1"/>
</dbReference>
<keyword evidence="5 9" id="KW-0812">Transmembrane</keyword>
<feature type="transmembrane region" description="Helical" evidence="9">
    <location>
        <begin position="296"/>
        <end position="314"/>
    </location>
</feature>
<evidence type="ECO:0000256" key="9">
    <source>
        <dbReference type="RuleBase" id="RU362122"/>
    </source>
</evidence>
<evidence type="ECO:0000256" key="6">
    <source>
        <dbReference type="ARBA" id="ARBA00022970"/>
    </source>
</evidence>
<organism evidence="10 11">
    <name type="scientific">Neobacillus bataviensis LMG 21833</name>
    <dbReference type="NCBI Taxonomy" id="1117379"/>
    <lineage>
        <taxon>Bacteria</taxon>
        <taxon>Bacillati</taxon>
        <taxon>Bacillota</taxon>
        <taxon>Bacilli</taxon>
        <taxon>Bacillales</taxon>
        <taxon>Bacillaceae</taxon>
        <taxon>Neobacillus</taxon>
    </lineage>
</organism>
<keyword evidence="6 9" id="KW-0029">Amino-acid transport</keyword>
<evidence type="ECO:0000256" key="7">
    <source>
        <dbReference type="ARBA" id="ARBA00022989"/>
    </source>
</evidence>
<feature type="transmembrane region" description="Helical" evidence="9">
    <location>
        <begin position="433"/>
        <end position="450"/>
    </location>
</feature>
<evidence type="ECO:0000313" key="11">
    <source>
        <dbReference type="Proteomes" id="UP000006316"/>
    </source>
</evidence>
<evidence type="ECO:0000256" key="8">
    <source>
        <dbReference type="ARBA" id="ARBA00023136"/>
    </source>
</evidence>
<dbReference type="GO" id="GO:0005886">
    <property type="term" value="C:plasma membrane"/>
    <property type="evidence" value="ECO:0007669"/>
    <property type="project" value="UniProtKB-SubCell"/>
</dbReference>
<comment type="function">
    <text evidence="9">Component of the transport system for branched-chain amino acids.</text>
</comment>
<dbReference type="EMBL" id="AJLS01000044">
    <property type="protein sequence ID" value="EKN69985.1"/>
    <property type="molecule type" value="Genomic_DNA"/>
</dbReference>
<gene>
    <name evidence="10" type="ORF">BABA_07211</name>
</gene>
<keyword evidence="8 9" id="KW-0472">Membrane</keyword>
<dbReference type="GO" id="GO:0005304">
    <property type="term" value="F:L-valine transmembrane transporter activity"/>
    <property type="evidence" value="ECO:0007669"/>
    <property type="project" value="TreeGrafter"/>
</dbReference>
<dbReference type="GO" id="GO:0015188">
    <property type="term" value="F:L-isoleucine transmembrane transporter activity"/>
    <property type="evidence" value="ECO:0007669"/>
    <property type="project" value="TreeGrafter"/>
</dbReference>
<dbReference type="GO" id="GO:0015818">
    <property type="term" value="P:isoleucine transport"/>
    <property type="evidence" value="ECO:0007669"/>
    <property type="project" value="TreeGrafter"/>
</dbReference>
<evidence type="ECO:0000256" key="3">
    <source>
        <dbReference type="ARBA" id="ARBA00022448"/>
    </source>
</evidence>
<dbReference type="InterPro" id="IPR004685">
    <property type="entry name" value="Brnchd-chn_aa_trnsp_Livcs"/>
</dbReference>
<dbReference type="PANTHER" id="PTHR30588">
    <property type="entry name" value="BRANCHED-CHAIN AMINO ACID TRANSPORT SYSTEM 2 CARRIER PROTEIN"/>
    <property type="match status" value="1"/>
</dbReference>
<feature type="transmembrane region" description="Helical" evidence="9">
    <location>
        <begin position="470"/>
        <end position="490"/>
    </location>
</feature>
<comment type="subcellular location">
    <subcellularLocation>
        <location evidence="1 9">Cell membrane</location>
        <topology evidence="1 9">Multi-pass membrane protein</topology>
    </subcellularLocation>
</comment>
<feature type="transmembrane region" description="Helical" evidence="9">
    <location>
        <begin position="343"/>
        <end position="363"/>
    </location>
</feature>
<sequence>MLVPSIGAGFLYFLKKKSGSALIRGDRHKTGRREGCSLTFLTEWLMTPSPLALKLDKEKGARRMKKKDTFFVGLMLFSMFFGAGNLIFPPFLGMGAGTSFWPAMTGFIITAVGLPLIVLLAVGLVKDGANTLGSRVHPLFGMIFTIVVYLSIGPLMAIPRNANVAFEMGFKPFLGSATVSQTMLLLVFSAIFFILVYLLSLNPSKVVDYMGRWITPALLISIVVLCITGFLKLDEPLKAPTETYQTASLFKGFIDGYSTMDALAALAFGIVIITALKQKGITNKKQLTAYTLKTGIIAGAALALVYIGIGLLGAKMASYGTFDNGTAVLSSASTILMGTGGKILLGVIFTLACFTTCVGLTIACGQYFSKIAPKLSYRVVVTLVTLVSFSLANLGLNQILKVSVPFLVMAYPLTIVLVTLAFLHRFFKGSQKVYAGAMLLTGIVSLYDGLKMFGLKWSLLESLMGNLPLASVGLGWVVPAIAGGLVGFVLEKVSRSSSSSEEFKLTKAS</sequence>
<comment type="caution">
    <text evidence="10">The sequence shown here is derived from an EMBL/GenBank/DDBJ whole genome shotgun (WGS) entry which is preliminary data.</text>
</comment>
<keyword evidence="3 9" id="KW-0813">Transport</keyword>
<feature type="transmembrane region" description="Helical" evidence="9">
    <location>
        <begin position="69"/>
        <end position="88"/>
    </location>
</feature>
<proteinExistence type="inferred from homology"/>
<reference evidence="10 11" key="1">
    <citation type="journal article" date="2012" name="Front. Microbiol.">
        <title>Redundancy and modularity in membrane-associated dissimilatory nitrate reduction in Bacillus.</title>
        <authorList>
            <person name="Heylen K."/>
            <person name="Keltjens J."/>
        </authorList>
    </citation>
    <scope>NUCLEOTIDE SEQUENCE [LARGE SCALE GENOMIC DNA]</scope>
    <source>
        <strain evidence="11">LMG 21833T</strain>
    </source>
</reference>
<dbReference type="GO" id="GO:0015190">
    <property type="term" value="F:L-leucine transmembrane transporter activity"/>
    <property type="evidence" value="ECO:0007669"/>
    <property type="project" value="TreeGrafter"/>
</dbReference>
<protein>
    <recommendedName>
        <fullName evidence="9">Branched-chain amino acid transport system carrier protein</fullName>
    </recommendedName>
</protein>
<comment type="similarity">
    <text evidence="2 9">Belongs to the branched chain amino acid transporter family.</text>
</comment>
<name>K6CFV3_9BACI</name>
<dbReference type="PATRIC" id="fig|1117379.3.peg.1507"/>
<feature type="transmembrane region" description="Helical" evidence="9">
    <location>
        <begin position="178"/>
        <end position="201"/>
    </location>
</feature>
<keyword evidence="4" id="KW-1003">Cell membrane</keyword>
<dbReference type="GO" id="GO:0015820">
    <property type="term" value="P:L-leucine transport"/>
    <property type="evidence" value="ECO:0007669"/>
    <property type="project" value="TreeGrafter"/>
</dbReference>
<evidence type="ECO:0000256" key="4">
    <source>
        <dbReference type="ARBA" id="ARBA00022475"/>
    </source>
</evidence>
<evidence type="ECO:0000256" key="5">
    <source>
        <dbReference type="ARBA" id="ARBA00022692"/>
    </source>
</evidence>
<dbReference type="Proteomes" id="UP000006316">
    <property type="component" value="Unassembled WGS sequence"/>
</dbReference>
<accession>K6CFV3</accession>
<keyword evidence="7 9" id="KW-1133">Transmembrane helix</keyword>
<feature type="transmembrane region" description="Helical" evidence="9">
    <location>
        <begin position="375"/>
        <end position="396"/>
    </location>
</feature>
<keyword evidence="11" id="KW-1185">Reference proteome</keyword>
<feature type="transmembrane region" description="Helical" evidence="9">
    <location>
        <begin position="100"/>
        <end position="125"/>
    </location>
</feature>
<feature type="transmembrane region" description="Helical" evidence="9">
    <location>
        <begin position="137"/>
        <end position="158"/>
    </location>
</feature>
<evidence type="ECO:0000256" key="2">
    <source>
        <dbReference type="ARBA" id="ARBA00008540"/>
    </source>
</evidence>
<feature type="transmembrane region" description="Helical" evidence="9">
    <location>
        <begin position="213"/>
        <end position="233"/>
    </location>
</feature>
<dbReference type="AlphaFoldDB" id="K6CFV3"/>
<dbReference type="PANTHER" id="PTHR30588:SF0">
    <property type="entry name" value="BRANCHED-CHAIN AMINO ACID PERMEASE BRNQ"/>
    <property type="match status" value="1"/>
</dbReference>